<organism evidence="4 5">
    <name type="scientific">Kitasatospora atroaurantiaca</name>
    <dbReference type="NCBI Taxonomy" id="285545"/>
    <lineage>
        <taxon>Bacteria</taxon>
        <taxon>Bacillati</taxon>
        <taxon>Actinomycetota</taxon>
        <taxon>Actinomycetes</taxon>
        <taxon>Kitasatosporales</taxon>
        <taxon>Streptomycetaceae</taxon>
        <taxon>Kitasatospora</taxon>
    </lineage>
</organism>
<reference evidence="4 5" key="1">
    <citation type="submission" date="2019-06" db="EMBL/GenBank/DDBJ databases">
        <title>Sequencing the genomes of 1000 actinobacteria strains.</title>
        <authorList>
            <person name="Klenk H.-P."/>
        </authorList>
    </citation>
    <scope>NUCLEOTIDE SEQUENCE [LARGE SCALE GENOMIC DNA]</scope>
    <source>
        <strain evidence="4 5">DSM 41649</strain>
    </source>
</reference>
<comment type="caution">
    <text evidence="4">The sequence shown here is derived from an EMBL/GenBank/DDBJ whole genome shotgun (WGS) entry which is preliminary data.</text>
</comment>
<dbReference type="AlphaFoldDB" id="A0A561F0W8"/>
<dbReference type="InterPro" id="IPR003362">
    <property type="entry name" value="Bact_transf"/>
</dbReference>
<evidence type="ECO:0000313" key="5">
    <source>
        <dbReference type="Proteomes" id="UP000318416"/>
    </source>
</evidence>
<proteinExistence type="inferred from homology"/>
<dbReference type="Pfam" id="PF02397">
    <property type="entry name" value="Bac_transf"/>
    <property type="match status" value="1"/>
</dbReference>
<evidence type="ECO:0000313" key="4">
    <source>
        <dbReference type="EMBL" id="TWE21518.1"/>
    </source>
</evidence>
<name>A0A561F0W8_9ACTN</name>
<keyword evidence="5" id="KW-1185">Reference proteome</keyword>
<dbReference type="GO" id="GO:0016780">
    <property type="term" value="F:phosphotransferase activity, for other substituted phosphate groups"/>
    <property type="evidence" value="ECO:0007669"/>
    <property type="project" value="TreeGrafter"/>
</dbReference>
<keyword evidence="4" id="KW-0808">Transferase</keyword>
<dbReference type="PANTHER" id="PTHR30576:SF10">
    <property type="entry name" value="SLL5057 PROTEIN"/>
    <property type="match status" value="1"/>
</dbReference>
<dbReference type="RefSeq" id="WP_281292371.1">
    <property type="nucleotide sequence ID" value="NZ_BAAABR010000025.1"/>
</dbReference>
<feature type="domain" description="Bacterial sugar transferase" evidence="3">
    <location>
        <begin position="21"/>
        <end position="207"/>
    </location>
</feature>
<dbReference type="PANTHER" id="PTHR30576">
    <property type="entry name" value="COLANIC BIOSYNTHESIS UDP-GLUCOSE LIPID CARRIER TRANSFERASE"/>
    <property type="match status" value="1"/>
</dbReference>
<dbReference type="Proteomes" id="UP000318416">
    <property type="component" value="Unassembled WGS sequence"/>
</dbReference>
<sequence length="213" mass="24064">MTISVTRPSPKWLSSKRLWAKWLVDMTVGAFLLLLALPLMAVIYLVIRTTSPGPVLHRQMRTGHHGRPFCILKFRTMYAGAHAARAALAKHSKAGRHLFKLRHDPRITPVGRFLRRLSLDELPQLINVLRGEMSLVGPRPLLVEDSDYEGEARDRLLVPPGITGLWQVSGRSNLPWDEMLRLDLHYVANRSLRLDLLILARTVLAVLTARGAH</sequence>
<keyword evidence="2" id="KW-0472">Membrane</keyword>
<gene>
    <name evidence="4" type="ORF">FB465_6701</name>
</gene>
<comment type="similarity">
    <text evidence="1">Belongs to the bacterial sugar transferase family.</text>
</comment>
<feature type="transmembrane region" description="Helical" evidence="2">
    <location>
        <begin position="22"/>
        <end position="47"/>
    </location>
</feature>
<keyword evidence="2" id="KW-0812">Transmembrane</keyword>
<keyword evidence="2" id="KW-1133">Transmembrane helix</keyword>
<evidence type="ECO:0000259" key="3">
    <source>
        <dbReference type="Pfam" id="PF02397"/>
    </source>
</evidence>
<protein>
    <submittedName>
        <fullName evidence="4">Lipopolysaccharide/colanic/teichoic acid biosynthesis glycosyltransferase</fullName>
    </submittedName>
</protein>
<dbReference type="EMBL" id="VIVR01000001">
    <property type="protein sequence ID" value="TWE21518.1"/>
    <property type="molecule type" value="Genomic_DNA"/>
</dbReference>
<evidence type="ECO:0000256" key="1">
    <source>
        <dbReference type="ARBA" id="ARBA00006464"/>
    </source>
</evidence>
<accession>A0A561F0W8</accession>
<evidence type="ECO:0000256" key="2">
    <source>
        <dbReference type="SAM" id="Phobius"/>
    </source>
</evidence>